<dbReference type="InterPro" id="IPR038526">
    <property type="entry name" value="Ribosomal_eL22_sf"/>
</dbReference>
<comment type="similarity">
    <text evidence="1">Belongs to the eukaryotic ribosomal protein eL22 family.</text>
</comment>
<dbReference type="PANTHER" id="PTHR10064:SF29">
    <property type="entry name" value="GENOME ASSEMBLY, CHROMOSOME: A09"/>
    <property type="match status" value="1"/>
</dbReference>
<dbReference type="Pfam" id="PF01776">
    <property type="entry name" value="Ribosomal_L22e"/>
    <property type="match status" value="1"/>
</dbReference>
<proteinExistence type="inferred from homology"/>
<dbReference type="GO" id="GO:1990904">
    <property type="term" value="C:ribonucleoprotein complex"/>
    <property type="evidence" value="ECO:0007669"/>
    <property type="project" value="UniProtKB-KW"/>
</dbReference>
<evidence type="ECO:0000256" key="2">
    <source>
        <dbReference type="ARBA" id="ARBA00022980"/>
    </source>
</evidence>
<name>A0A816NKV8_BRANA</name>
<dbReference type="Proteomes" id="UP001295469">
    <property type="component" value="Chromosome A09"/>
</dbReference>
<dbReference type="GO" id="GO:0003735">
    <property type="term" value="F:structural constituent of ribosome"/>
    <property type="evidence" value="ECO:0007669"/>
    <property type="project" value="InterPro"/>
</dbReference>
<dbReference type="AlphaFoldDB" id="A0A816NKV8"/>
<dbReference type="GO" id="GO:0005840">
    <property type="term" value="C:ribosome"/>
    <property type="evidence" value="ECO:0007669"/>
    <property type="project" value="UniProtKB-KW"/>
</dbReference>
<sequence>MDHIFVTRARLPSPLMANSPKGLMKSKSSRLVLPKYLKYLTNKYLKMHNGRGWLRVIAANKDRNNLYELRDFYNEAEDEKKDPMIFEFIS</sequence>
<keyword evidence="3" id="KW-0687">Ribonucleoprotein</keyword>
<dbReference type="EMBL" id="HG994363">
    <property type="protein sequence ID" value="CAF2036188.1"/>
    <property type="molecule type" value="Genomic_DNA"/>
</dbReference>
<dbReference type="PANTHER" id="PTHR10064">
    <property type="entry name" value="60S RIBOSOMAL PROTEIN L22"/>
    <property type="match status" value="1"/>
</dbReference>
<protein>
    <submittedName>
        <fullName evidence="4">(rape) hypothetical protein</fullName>
    </submittedName>
</protein>
<reference evidence="4" key="1">
    <citation type="submission" date="2021-01" db="EMBL/GenBank/DDBJ databases">
        <authorList>
            <consortium name="Genoscope - CEA"/>
            <person name="William W."/>
        </authorList>
    </citation>
    <scope>NUCLEOTIDE SEQUENCE</scope>
</reference>
<evidence type="ECO:0000256" key="1">
    <source>
        <dbReference type="ARBA" id="ARBA00007817"/>
    </source>
</evidence>
<dbReference type="GO" id="GO:0006412">
    <property type="term" value="P:translation"/>
    <property type="evidence" value="ECO:0007669"/>
    <property type="project" value="InterPro"/>
</dbReference>
<organism evidence="4">
    <name type="scientific">Brassica napus</name>
    <name type="common">Rape</name>
    <dbReference type="NCBI Taxonomy" id="3708"/>
    <lineage>
        <taxon>Eukaryota</taxon>
        <taxon>Viridiplantae</taxon>
        <taxon>Streptophyta</taxon>
        <taxon>Embryophyta</taxon>
        <taxon>Tracheophyta</taxon>
        <taxon>Spermatophyta</taxon>
        <taxon>Magnoliopsida</taxon>
        <taxon>eudicotyledons</taxon>
        <taxon>Gunneridae</taxon>
        <taxon>Pentapetalae</taxon>
        <taxon>rosids</taxon>
        <taxon>malvids</taxon>
        <taxon>Brassicales</taxon>
        <taxon>Brassicaceae</taxon>
        <taxon>Brassiceae</taxon>
        <taxon>Brassica</taxon>
    </lineage>
</organism>
<keyword evidence="2" id="KW-0689">Ribosomal protein</keyword>
<dbReference type="InterPro" id="IPR002671">
    <property type="entry name" value="Ribosomal_eL22"/>
</dbReference>
<evidence type="ECO:0000256" key="3">
    <source>
        <dbReference type="ARBA" id="ARBA00023274"/>
    </source>
</evidence>
<gene>
    <name evidence="4" type="ORF">DARMORV10_A09P05440.1</name>
</gene>
<accession>A0A816NKV8</accession>
<dbReference type="Gene3D" id="3.30.1360.210">
    <property type="match status" value="1"/>
</dbReference>
<evidence type="ECO:0000313" key="4">
    <source>
        <dbReference type="EMBL" id="CAF2036188.1"/>
    </source>
</evidence>